<dbReference type="GO" id="GO:0043190">
    <property type="term" value="C:ATP-binding cassette (ABC) transporter complex"/>
    <property type="evidence" value="ECO:0007669"/>
    <property type="project" value="InterPro"/>
</dbReference>
<name>A0A1H8Q9Q5_9EURY</name>
<dbReference type="PIRSF" id="PIRSF002741">
    <property type="entry name" value="MppA"/>
    <property type="match status" value="1"/>
</dbReference>
<keyword evidence="3" id="KW-0813">Transport</keyword>
<evidence type="ECO:0000256" key="4">
    <source>
        <dbReference type="ARBA" id="ARBA00022729"/>
    </source>
</evidence>
<dbReference type="SUPFAM" id="SSF53850">
    <property type="entry name" value="Periplasmic binding protein-like II"/>
    <property type="match status" value="1"/>
</dbReference>
<dbReference type="GO" id="GO:1904680">
    <property type="term" value="F:peptide transmembrane transporter activity"/>
    <property type="evidence" value="ECO:0007669"/>
    <property type="project" value="TreeGrafter"/>
</dbReference>
<protein>
    <submittedName>
        <fullName evidence="6">Peptide/nickel transport system substrate-binding protein</fullName>
    </submittedName>
</protein>
<accession>A0A1H8Q9Q5</accession>
<dbReference type="CDD" id="cd08490">
    <property type="entry name" value="PBP2_NikA_DppA_OppA_like_3"/>
    <property type="match status" value="1"/>
</dbReference>
<feature type="domain" description="Solute-binding protein family 5" evidence="5">
    <location>
        <begin position="74"/>
        <end position="425"/>
    </location>
</feature>
<evidence type="ECO:0000313" key="6">
    <source>
        <dbReference type="EMBL" id="SEO50959.1"/>
    </source>
</evidence>
<dbReference type="PANTHER" id="PTHR30290">
    <property type="entry name" value="PERIPLASMIC BINDING COMPONENT OF ABC TRANSPORTER"/>
    <property type="match status" value="1"/>
</dbReference>
<reference evidence="7" key="1">
    <citation type="submission" date="2016-10" db="EMBL/GenBank/DDBJ databases">
        <authorList>
            <person name="Varghese N."/>
            <person name="Submissions S."/>
        </authorList>
    </citation>
    <scope>NUCLEOTIDE SEQUENCE [LARGE SCALE GENOMIC DNA]</scope>
    <source>
        <strain evidence="7">IBRC-M 10043</strain>
    </source>
</reference>
<evidence type="ECO:0000313" key="7">
    <source>
        <dbReference type="Proteomes" id="UP000198775"/>
    </source>
</evidence>
<dbReference type="Gene3D" id="3.40.190.10">
    <property type="entry name" value="Periplasmic binding protein-like II"/>
    <property type="match status" value="1"/>
</dbReference>
<dbReference type="Gene3D" id="3.10.105.10">
    <property type="entry name" value="Dipeptide-binding Protein, Domain 3"/>
    <property type="match status" value="1"/>
</dbReference>
<evidence type="ECO:0000259" key="5">
    <source>
        <dbReference type="Pfam" id="PF00496"/>
    </source>
</evidence>
<sequence>MIELTRRQKLSGLGAGITGLGGYWAISGTGGKEDVFTVGSPWTPDSRDPVVNGWLWRRISVLEPLLTVDYDATVAPGLATDWRMVDDETWEFDLREGVTFHDGTELTAKTVLPSLRRAFDSSSLASVPVKSIETADNRTLTMKTDEPFSPLPAHCTRGSTCLVSPTAIADDRSVSEPIGTGPFQFESWNQGSSITASANSDYHGENASIETLVYEGITDDQTRRLKLENDELDMARILPNETVDSLELRDDITAHTYQIPRARYLVFDLDSSPFADRRVRRAVMHAVDRETIVENLLNGLGSPAVGPFPSDVTDWAADNLEPYEHDPGRARDLLAEAGWEPNGTGRTRDGDPLSVSIWTYDTRPLLPTIAQVIQTQLGEVGFEVDIEVMESSTIKERATNGSFDAVLWSNSVLWYPDPDRLSDFVHSETATMFSGYENETVDRLLEEARRTTDRDERFGRYAEVQHILQRDLPIGWLTYYTNVVATRAGVEAYRPHPIESCYHLENVTDQQ</sequence>
<gene>
    <name evidence="6" type="ORF">SAMN05216388_1013111</name>
</gene>
<organism evidence="6 7">
    <name type="scientific">Halorientalis persicus</name>
    <dbReference type="NCBI Taxonomy" id="1367881"/>
    <lineage>
        <taxon>Archaea</taxon>
        <taxon>Methanobacteriati</taxon>
        <taxon>Methanobacteriota</taxon>
        <taxon>Stenosarchaea group</taxon>
        <taxon>Halobacteria</taxon>
        <taxon>Halobacteriales</taxon>
        <taxon>Haloarculaceae</taxon>
        <taxon>Halorientalis</taxon>
    </lineage>
</organism>
<dbReference type="OrthoDB" id="233597at2157"/>
<dbReference type="InterPro" id="IPR039424">
    <property type="entry name" value="SBP_5"/>
</dbReference>
<dbReference type="Pfam" id="PF00496">
    <property type="entry name" value="SBP_bac_5"/>
    <property type="match status" value="1"/>
</dbReference>
<dbReference type="GO" id="GO:0042597">
    <property type="term" value="C:periplasmic space"/>
    <property type="evidence" value="ECO:0007669"/>
    <property type="project" value="UniProtKB-ARBA"/>
</dbReference>
<dbReference type="PANTHER" id="PTHR30290:SF10">
    <property type="entry name" value="PERIPLASMIC OLIGOPEPTIDE-BINDING PROTEIN-RELATED"/>
    <property type="match status" value="1"/>
</dbReference>
<dbReference type="GO" id="GO:0015833">
    <property type="term" value="P:peptide transport"/>
    <property type="evidence" value="ECO:0007669"/>
    <property type="project" value="TreeGrafter"/>
</dbReference>
<proteinExistence type="inferred from homology"/>
<evidence type="ECO:0000256" key="1">
    <source>
        <dbReference type="ARBA" id="ARBA00004196"/>
    </source>
</evidence>
<keyword evidence="7" id="KW-1185">Reference proteome</keyword>
<comment type="similarity">
    <text evidence="2">Belongs to the bacterial solute-binding protein 5 family.</text>
</comment>
<dbReference type="RefSeq" id="WP_092661375.1">
    <property type="nucleotide sequence ID" value="NZ_FOCX01000013.1"/>
</dbReference>
<dbReference type="Proteomes" id="UP000198775">
    <property type="component" value="Unassembled WGS sequence"/>
</dbReference>
<evidence type="ECO:0000256" key="2">
    <source>
        <dbReference type="ARBA" id="ARBA00005695"/>
    </source>
</evidence>
<dbReference type="InterPro" id="IPR030678">
    <property type="entry name" value="Peptide/Ni-bd"/>
</dbReference>
<evidence type="ECO:0000256" key="3">
    <source>
        <dbReference type="ARBA" id="ARBA00022448"/>
    </source>
</evidence>
<dbReference type="AlphaFoldDB" id="A0A1H8Q9Q5"/>
<comment type="subcellular location">
    <subcellularLocation>
        <location evidence="1">Cell envelope</location>
    </subcellularLocation>
</comment>
<dbReference type="InterPro" id="IPR000914">
    <property type="entry name" value="SBP_5_dom"/>
</dbReference>
<keyword evidence="4" id="KW-0732">Signal</keyword>
<dbReference type="EMBL" id="FOCX01000013">
    <property type="protein sequence ID" value="SEO50959.1"/>
    <property type="molecule type" value="Genomic_DNA"/>
</dbReference>